<sequence>MPTYIFALILYYLPASMLSLPQQSRWLVLGLIFFTTFLIPGIGAYAMVRAGQLDSMEMEKREQRSSPLLFTGLCYGTTAYLLRSQAGFDAIFYFVMGIMAASVFLTYIISFFWKVSAHGIGLGGSLGLLLVLGHLAPDAFLILPIAVTMLLSGAVLSARLALHVHTPAQVYTGFFSGFILSVTASLVSLL</sequence>
<organism evidence="2 3">
    <name type="scientific">Pontibacter arcticus</name>
    <dbReference type="NCBI Taxonomy" id="2080288"/>
    <lineage>
        <taxon>Bacteria</taxon>
        <taxon>Pseudomonadati</taxon>
        <taxon>Bacteroidota</taxon>
        <taxon>Cytophagia</taxon>
        <taxon>Cytophagales</taxon>
        <taxon>Hymenobacteraceae</taxon>
        <taxon>Pontibacter</taxon>
    </lineage>
</organism>
<name>A0A364RIR4_9BACT</name>
<dbReference type="Proteomes" id="UP000251692">
    <property type="component" value="Unassembled WGS sequence"/>
</dbReference>
<evidence type="ECO:0008006" key="4">
    <source>
        <dbReference type="Google" id="ProtNLM"/>
    </source>
</evidence>
<dbReference type="EMBL" id="QMDV01000001">
    <property type="protein sequence ID" value="RAU84128.1"/>
    <property type="molecule type" value="Genomic_DNA"/>
</dbReference>
<reference evidence="2 3" key="2">
    <citation type="submission" date="2018-07" db="EMBL/GenBank/DDBJ databases">
        <title>Pontibacter sp. 2b14 genomic sequence and assembly.</title>
        <authorList>
            <person name="Du Z.-J."/>
        </authorList>
    </citation>
    <scope>NUCLEOTIDE SEQUENCE [LARGE SCALE GENOMIC DNA]</scope>
    <source>
        <strain evidence="2 3">2b14</strain>
    </source>
</reference>
<feature type="transmembrane region" description="Helical" evidence="1">
    <location>
        <begin position="170"/>
        <end position="189"/>
    </location>
</feature>
<evidence type="ECO:0000313" key="3">
    <source>
        <dbReference type="Proteomes" id="UP000251692"/>
    </source>
</evidence>
<keyword evidence="1" id="KW-0472">Membrane</keyword>
<keyword evidence="3" id="KW-1185">Reference proteome</keyword>
<feature type="transmembrane region" description="Helical" evidence="1">
    <location>
        <begin position="26"/>
        <end position="48"/>
    </location>
</feature>
<evidence type="ECO:0000256" key="1">
    <source>
        <dbReference type="SAM" id="Phobius"/>
    </source>
</evidence>
<feature type="transmembrane region" description="Helical" evidence="1">
    <location>
        <begin position="90"/>
        <end position="108"/>
    </location>
</feature>
<protein>
    <recommendedName>
        <fullName evidence="4">PAP2 superfamily protein</fullName>
    </recommendedName>
</protein>
<dbReference type="RefSeq" id="WP_112304383.1">
    <property type="nucleotide sequence ID" value="NZ_QMDV01000001.1"/>
</dbReference>
<evidence type="ECO:0000313" key="2">
    <source>
        <dbReference type="EMBL" id="RAU84128.1"/>
    </source>
</evidence>
<feature type="transmembrane region" description="Helical" evidence="1">
    <location>
        <begin position="115"/>
        <end position="133"/>
    </location>
</feature>
<accession>A0A364RIR4</accession>
<keyword evidence="1" id="KW-1133">Transmembrane helix</keyword>
<dbReference type="OrthoDB" id="9786064at2"/>
<reference evidence="2 3" key="1">
    <citation type="submission" date="2018-06" db="EMBL/GenBank/DDBJ databases">
        <authorList>
            <person name="Liu Z.-W."/>
        </authorList>
    </citation>
    <scope>NUCLEOTIDE SEQUENCE [LARGE SCALE GENOMIC DNA]</scope>
    <source>
        <strain evidence="2 3">2b14</strain>
    </source>
</reference>
<proteinExistence type="predicted"/>
<gene>
    <name evidence="2" type="ORF">DP923_03520</name>
</gene>
<comment type="caution">
    <text evidence="2">The sequence shown here is derived from an EMBL/GenBank/DDBJ whole genome shotgun (WGS) entry which is preliminary data.</text>
</comment>
<dbReference type="AlphaFoldDB" id="A0A364RIR4"/>
<keyword evidence="1" id="KW-0812">Transmembrane</keyword>
<feature type="transmembrane region" description="Helical" evidence="1">
    <location>
        <begin position="139"/>
        <end position="158"/>
    </location>
</feature>